<dbReference type="SMART" id="SM00220">
    <property type="entry name" value="S_TKc"/>
    <property type="match status" value="1"/>
</dbReference>
<feature type="region of interest" description="Disordered" evidence="3">
    <location>
        <begin position="629"/>
        <end position="757"/>
    </location>
</feature>
<keyword evidence="1" id="KW-0547">Nucleotide-binding</keyword>
<dbReference type="PROSITE" id="PS50011">
    <property type="entry name" value="PROTEIN_KINASE_DOM"/>
    <property type="match status" value="1"/>
</dbReference>
<dbReference type="PRINTS" id="PR00301">
    <property type="entry name" value="HEATSHOCK70"/>
</dbReference>
<gene>
    <name evidence="5" type="ORF">Purlil1_1937</name>
</gene>
<feature type="compositionally biased region" description="Polar residues" evidence="3">
    <location>
        <begin position="633"/>
        <end position="646"/>
    </location>
</feature>
<dbReference type="Gene3D" id="1.10.510.10">
    <property type="entry name" value="Transferase(Phosphotransferase) domain 1"/>
    <property type="match status" value="1"/>
</dbReference>
<evidence type="ECO:0000259" key="4">
    <source>
        <dbReference type="PROSITE" id="PS50011"/>
    </source>
</evidence>
<dbReference type="Gene3D" id="3.30.30.30">
    <property type="match status" value="1"/>
</dbReference>
<evidence type="ECO:0000256" key="3">
    <source>
        <dbReference type="SAM" id="MobiDB-lite"/>
    </source>
</evidence>
<feature type="compositionally biased region" description="Basic and acidic residues" evidence="3">
    <location>
        <begin position="666"/>
        <end position="694"/>
    </location>
</feature>
<evidence type="ECO:0000313" key="6">
    <source>
        <dbReference type="Proteomes" id="UP001287286"/>
    </source>
</evidence>
<reference evidence="5 6" key="1">
    <citation type="journal article" date="2024" name="Microbiol. Resour. Announc.">
        <title>Genome annotations for the ascomycete fungi Trichoderma harzianum, Trichoderma aggressivum, and Purpureocillium lilacinum.</title>
        <authorList>
            <person name="Beijen E.P.W."/>
            <person name="Ohm R.A."/>
        </authorList>
    </citation>
    <scope>NUCLEOTIDE SEQUENCE [LARGE SCALE GENOMIC DNA]</scope>
    <source>
        <strain evidence="5 6">CBS 150709</strain>
    </source>
</reference>
<evidence type="ECO:0000256" key="1">
    <source>
        <dbReference type="ARBA" id="ARBA00022741"/>
    </source>
</evidence>
<dbReference type="Gene3D" id="3.30.200.20">
    <property type="entry name" value="Phosphorylase Kinase, domain 1"/>
    <property type="match status" value="1"/>
</dbReference>
<feature type="region of interest" description="Disordered" evidence="3">
    <location>
        <begin position="776"/>
        <end position="810"/>
    </location>
</feature>
<dbReference type="InterPro" id="IPR000719">
    <property type="entry name" value="Prot_kinase_dom"/>
</dbReference>
<sequence>MSHRRWAVGIDLGTENVRIAVYRAGQRDVEIVPMDDGSHYFPAHICVGADEYLTGSQAEARNLANLESFLQRQDWIQSSGLSSPFAVVYGNGDHSGKNWYYAPEQRLGLINSVETLAVRLDHARSQASAYLKEDVYEATIGVPAHFYNDEQKWVVREAAMVAGLNVLNITMNPCGLIETAMDSLKIPRPEATVLALEVGASHFTFALATRENGFVDIREHGSAMVGGKDFRLRIFEHLVWIAVQRGMNPLTNAAATHRLRVASEAAKIALSSSEQYTVSLESLVDGQDFFEIITRETFECLCQDLFLSIMSNLDDMDWKWDIHQRGIYYVLIGGESSRIPKLRRLWEEWLWERGIGHSTIKFINIGHAGAMGLALNAGAISGMDCQAHAPRVSSLMEVATENIGIETRGGIMSKLILRNSTIPRRSRKQFWWHAEDMCPEVMAPGPDQKQTRSTQTIPSHGALQVYEGHRTRTKDNRRIASIDLTQLFAHATTTNVLLEVAIDIDVRLAIIIEVSIAGTQFRIRETMNTVGALHGNETKAQKLMRSDEAETARIEARRDLDRQISKCQGLLDAVSTEVDPRLMESFMSIELWAEGHPDARLSHFVAKRQELKAVEAKINHWWEAKTSREMVDRSSNVTQGSGQPGISSVALGSRASRTARPGPGEETSREIAEPRADEGRAAVTRRADDADVRARPSPIVAKEEAPKGTDDAGIGASGDAKGEITTERPGFKSAVSEVGVASGPASSTPGGELEPSRAGGAIAKHEALIVDSDVRQHEETVMKQPKPRSADESEAESSVRGTTLPSGTDSATVASSGLDAFFSSTSMVGAFTDTDFYRVSTYLRNTGNMAWSTAPRLYTVLRVIDQLDAMEVFLRQGINDMWFPFTNRTLPAALQPSIQAQFLDRQEMAYSQSKTFQLESGEQKHAYFSKEDPLPFRVIARLGRGAHGSVDKVMSNFSQREYARKLFRKSRGLRAEDVQAFKTELGILKRVTHRHCVSLVATYSDPKYFALLMEPVGDYNLAEYYTRCRNEPDKHSLMRGFFGCLVSAVQYLHDSKVRHRDIKPQNIIVRSDQVLLADFGIAHSWENLTRATTTADSGKTMTYAAPEVIRVEPRNTAADMWSLGCIFLEIVTVLKAKTTQELRTHFIEHSDTPAFHANTESTQIWAEELRRLAPAGDNAAVGWALDMLQHNQHARPTAASLFEEILRESISCGTLFCGTCCDGVESTEGEEDDEHLWGDDGL</sequence>
<dbReference type="PANTHER" id="PTHR19375">
    <property type="entry name" value="HEAT SHOCK PROTEIN 70KDA"/>
    <property type="match status" value="1"/>
</dbReference>
<evidence type="ECO:0000313" key="5">
    <source>
        <dbReference type="EMBL" id="KAK4093603.1"/>
    </source>
</evidence>
<keyword evidence="2" id="KW-0067">ATP-binding</keyword>
<dbReference type="Proteomes" id="UP001287286">
    <property type="component" value="Unassembled WGS sequence"/>
</dbReference>
<dbReference type="Pfam" id="PF00012">
    <property type="entry name" value="HSP70"/>
    <property type="match status" value="1"/>
</dbReference>
<dbReference type="InterPro" id="IPR043129">
    <property type="entry name" value="ATPase_NBD"/>
</dbReference>
<dbReference type="CDD" id="cd00180">
    <property type="entry name" value="PKc"/>
    <property type="match status" value="1"/>
</dbReference>
<dbReference type="Gene3D" id="3.90.640.10">
    <property type="entry name" value="Actin, Chain A, domain 4"/>
    <property type="match status" value="1"/>
</dbReference>
<evidence type="ECO:0000256" key="2">
    <source>
        <dbReference type="ARBA" id="ARBA00022840"/>
    </source>
</evidence>
<dbReference type="Gene3D" id="3.30.420.40">
    <property type="match status" value="2"/>
</dbReference>
<dbReference type="SUPFAM" id="SSF53067">
    <property type="entry name" value="Actin-like ATPase domain"/>
    <property type="match status" value="2"/>
</dbReference>
<proteinExistence type="predicted"/>
<dbReference type="InterPro" id="IPR008271">
    <property type="entry name" value="Ser/Thr_kinase_AS"/>
</dbReference>
<comment type="caution">
    <text evidence="5">The sequence shown here is derived from an EMBL/GenBank/DDBJ whole genome shotgun (WGS) entry which is preliminary data.</text>
</comment>
<name>A0ABR0CD21_PURLI</name>
<protein>
    <recommendedName>
        <fullName evidence="4">Protein kinase domain-containing protein</fullName>
    </recommendedName>
</protein>
<dbReference type="SUPFAM" id="SSF100920">
    <property type="entry name" value="Heat shock protein 70kD (HSP70), peptide-binding domain"/>
    <property type="match status" value="1"/>
</dbReference>
<accession>A0ABR0CD21</accession>
<feature type="domain" description="Protein kinase" evidence="4">
    <location>
        <begin position="936"/>
        <end position="1210"/>
    </location>
</feature>
<feature type="compositionally biased region" description="Basic and acidic residues" evidence="3">
    <location>
        <begin position="701"/>
        <end position="710"/>
    </location>
</feature>
<dbReference type="EMBL" id="JAWRVI010000005">
    <property type="protein sequence ID" value="KAK4093603.1"/>
    <property type="molecule type" value="Genomic_DNA"/>
</dbReference>
<dbReference type="SUPFAM" id="SSF56112">
    <property type="entry name" value="Protein kinase-like (PK-like)"/>
    <property type="match status" value="1"/>
</dbReference>
<dbReference type="InterPro" id="IPR029047">
    <property type="entry name" value="HSP70_peptide-bd_sf"/>
</dbReference>
<keyword evidence="6" id="KW-1185">Reference proteome</keyword>
<feature type="compositionally biased region" description="Polar residues" evidence="3">
    <location>
        <begin position="799"/>
        <end position="810"/>
    </location>
</feature>
<organism evidence="5 6">
    <name type="scientific">Purpureocillium lilacinum</name>
    <name type="common">Paecilomyces lilacinus</name>
    <dbReference type="NCBI Taxonomy" id="33203"/>
    <lineage>
        <taxon>Eukaryota</taxon>
        <taxon>Fungi</taxon>
        <taxon>Dikarya</taxon>
        <taxon>Ascomycota</taxon>
        <taxon>Pezizomycotina</taxon>
        <taxon>Sordariomycetes</taxon>
        <taxon>Hypocreomycetidae</taxon>
        <taxon>Hypocreales</taxon>
        <taxon>Ophiocordycipitaceae</taxon>
        <taxon>Purpureocillium</taxon>
    </lineage>
</organism>
<feature type="compositionally biased region" description="Basic and acidic residues" evidence="3">
    <location>
        <begin position="720"/>
        <end position="730"/>
    </location>
</feature>
<dbReference type="Gene3D" id="2.60.34.10">
    <property type="entry name" value="Substrate Binding Domain Of DNAk, Chain A, domain 1"/>
    <property type="match status" value="1"/>
</dbReference>
<dbReference type="Pfam" id="PF00069">
    <property type="entry name" value="Pkinase"/>
    <property type="match status" value="1"/>
</dbReference>
<dbReference type="InterPro" id="IPR013126">
    <property type="entry name" value="Hsp_70_fam"/>
</dbReference>
<dbReference type="InterPro" id="IPR011009">
    <property type="entry name" value="Kinase-like_dom_sf"/>
</dbReference>
<dbReference type="PROSITE" id="PS00108">
    <property type="entry name" value="PROTEIN_KINASE_ST"/>
    <property type="match status" value="1"/>
</dbReference>